<organism evidence="1 2">
    <name type="scientific">Paramuricea clavata</name>
    <name type="common">Red gorgonian</name>
    <name type="synonym">Violescent sea-whip</name>
    <dbReference type="NCBI Taxonomy" id="317549"/>
    <lineage>
        <taxon>Eukaryota</taxon>
        <taxon>Metazoa</taxon>
        <taxon>Cnidaria</taxon>
        <taxon>Anthozoa</taxon>
        <taxon>Octocorallia</taxon>
        <taxon>Malacalcyonacea</taxon>
        <taxon>Plexauridae</taxon>
        <taxon>Paramuricea</taxon>
    </lineage>
</organism>
<accession>A0A6S7J3K9</accession>
<comment type="caution">
    <text evidence="1">The sequence shown here is derived from an EMBL/GenBank/DDBJ whole genome shotgun (WGS) entry which is preliminary data.</text>
</comment>
<evidence type="ECO:0000313" key="1">
    <source>
        <dbReference type="EMBL" id="CAB4007858.1"/>
    </source>
</evidence>
<proteinExistence type="predicted"/>
<dbReference type="AlphaFoldDB" id="A0A6S7J3K9"/>
<sequence>CISRRKYSNDKEKRKKNLSAAEQEVAKRKSKYKNLESEKENLAREMIEALKQKKMKWKRQTKP</sequence>
<feature type="non-terminal residue" evidence="1">
    <location>
        <position position="1"/>
    </location>
</feature>
<gene>
    <name evidence="1" type="ORF">PACLA_8A014954</name>
</gene>
<name>A0A6S7J3K9_PARCT</name>
<reference evidence="1" key="1">
    <citation type="submission" date="2020-04" db="EMBL/GenBank/DDBJ databases">
        <authorList>
            <person name="Alioto T."/>
            <person name="Alioto T."/>
            <person name="Gomez Garrido J."/>
        </authorList>
    </citation>
    <scope>NUCLEOTIDE SEQUENCE</scope>
    <source>
        <strain evidence="1">A484AB</strain>
    </source>
</reference>
<dbReference type="Proteomes" id="UP001152795">
    <property type="component" value="Unassembled WGS sequence"/>
</dbReference>
<protein>
    <submittedName>
        <fullName evidence="1">Uncharacterized protein</fullName>
    </submittedName>
</protein>
<keyword evidence="2" id="KW-1185">Reference proteome</keyword>
<dbReference type="EMBL" id="CACRXK020005938">
    <property type="protein sequence ID" value="CAB4007858.1"/>
    <property type="molecule type" value="Genomic_DNA"/>
</dbReference>
<evidence type="ECO:0000313" key="2">
    <source>
        <dbReference type="Proteomes" id="UP001152795"/>
    </source>
</evidence>